<sequence length="97" mass="10734">MHEAANSVRSSTLCEGTDTLGYPKRWHFLVCLSALGFDATASVLWRILFNIRHCCTSTSAMEEHLTAISDVGRVQARFLYNGVRVLVINSVMEMAVG</sequence>
<keyword evidence="3" id="KW-1185">Reference proteome</keyword>
<dbReference type="EMBL" id="MU155194">
    <property type="protein sequence ID" value="KAF9480480.1"/>
    <property type="molecule type" value="Genomic_DNA"/>
</dbReference>
<keyword evidence="1" id="KW-1133">Transmembrane helix</keyword>
<evidence type="ECO:0000313" key="3">
    <source>
        <dbReference type="Proteomes" id="UP000807469"/>
    </source>
</evidence>
<evidence type="ECO:0000256" key="1">
    <source>
        <dbReference type="SAM" id="Phobius"/>
    </source>
</evidence>
<protein>
    <submittedName>
        <fullName evidence="2">Uncharacterized protein</fullName>
    </submittedName>
</protein>
<organism evidence="2 3">
    <name type="scientific">Pholiota conissans</name>
    <dbReference type="NCBI Taxonomy" id="109636"/>
    <lineage>
        <taxon>Eukaryota</taxon>
        <taxon>Fungi</taxon>
        <taxon>Dikarya</taxon>
        <taxon>Basidiomycota</taxon>
        <taxon>Agaricomycotina</taxon>
        <taxon>Agaricomycetes</taxon>
        <taxon>Agaricomycetidae</taxon>
        <taxon>Agaricales</taxon>
        <taxon>Agaricineae</taxon>
        <taxon>Strophariaceae</taxon>
        <taxon>Pholiota</taxon>
    </lineage>
</organism>
<dbReference type="Proteomes" id="UP000807469">
    <property type="component" value="Unassembled WGS sequence"/>
</dbReference>
<proteinExistence type="predicted"/>
<reference evidence="2" key="1">
    <citation type="submission" date="2020-11" db="EMBL/GenBank/DDBJ databases">
        <authorList>
            <consortium name="DOE Joint Genome Institute"/>
            <person name="Ahrendt S."/>
            <person name="Riley R."/>
            <person name="Andreopoulos W."/>
            <person name="Labutti K."/>
            <person name="Pangilinan J."/>
            <person name="Ruiz-Duenas F.J."/>
            <person name="Barrasa J.M."/>
            <person name="Sanchez-Garcia M."/>
            <person name="Camarero S."/>
            <person name="Miyauchi S."/>
            <person name="Serrano A."/>
            <person name="Linde D."/>
            <person name="Babiker R."/>
            <person name="Drula E."/>
            <person name="Ayuso-Fernandez I."/>
            <person name="Pacheco R."/>
            <person name="Padilla G."/>
            <person name="Ferreira P."/>
            <person name="Barriuso J."/>
            <person name="Kellner H."/>
            <person name="Castanera R."/>
            <person name="Alfaro M."/>
            <person name="Ramirez L."/>
            <person name="Pisabarro A.G."/>
            <person name="Kuo A."/>
            <person name="Tritt A."/>
            <person name="Lipzen A."/>
            <person name="He G."/>
            <person name="Yan M."/>
            <person name="Ng V."/>
            <person name="Cullen D."/>
            <person name="Martin F."/>
            <person name="Rosso M.-N."/>
            <person name="Henrissat B."/>
            <person name="Hibbett D."/>
            <person name="Martinez A.T."/>
            <person name="Grigoriev I.V."/>
        </authorList>
    </citation>
    <scope>NUCLEOTIDE SEQUENCE</scope>
    <source>
        <strain evidence="2">CIRM-BRFM 674</strain>
    </source>
</reference>
<accession>A0A9P5Z590</accession>
<dbReference type="AlphaFoldDB" id="A0A9P5Z590"/>
<feature type="transmembrane region" description="Helical" evidence="1">
    <location>
        <begin position="26"/>
        <end position="49"/>
    </location>
</feature>
<keyword evidence="1" id="KW-0472">Membrane</keyword>
<evidence type="ECO:0000313" key="2">
    <source>
        <dbReference type="EMBL" id="KAF9480480.1"/>
    </source>
</evidence>
<comment type="caution">
    <text evidence="2">The sequence shown here is derived from an EMBL/GenBank/DDBJ whole genome shotgun (WGS) entry which is preliminary data.</text>
</comment>
<gene>
    <name evidence="2" type="ORF">BDN70DRAFT_614987</name>
</gene>
<keyword evidence="1" id="KW-0812">Transmembrane</keyword>
<name>A0A9P5Z590_9AGAR</name>